<dbReference type="Proteomes" id="UP001161017">
    <property type="component" value="Unassembled WGS sequence"/>
</dbReference>
<proteinExistence type="predicted"/>
<name>A0AA43QLE0_9LECA</name>
<keyword evidence="3" id="KW-1185">Reference proteome</keyword>
<dbReference type="AlphaFoldDB" id="A0AA43QLE0"/>
<dbReference type="EMBL" id="JAPUFD010000005">
    <property type="protein sequence ID" value="MDI1487106.1"/>
    <property type="molecule type" value="Genomic_DNA"/>
</dbReference>
<evidence type="ECO:0000256" key="1">
    <source>
        <dbReference type="SAM" id="MobiDB-lite"/>
    </source>
</evidence>
<sequence>MAAETGDTDLNRQFEEMKVSDKNWKFKHVVIKNPLLEGMMTSTGLKDPQLTMHLRFDSPNEACIEIAVSFATKPDSPYSRKNVHYKAMRFYWHAFGSAREDITLSKVIGLDDSMEEDSFLTDNSWRDQLWMLTLTYNPENLVDFHLNEDAEYLKEDIARDITYHLRSLKRPMDPGENKKTIHVYLSDTGKAPMMQTRFDQLVTRLEEDRAAPCLSEYHRKDGSPLLNWGDTACGYNIDREKLPRKTRFRTHEDNILTHGIGELREAGATFDLLPRARVTKLQMHFIAVGALDEHQQSRRYLVVGQGYLDSRLRRLLEIGEVGTLSFAKEKPPNHRFPTLNGWKYTVRSPLATFGISNDLVLDVFRNKHDDHGVPMKSMKDDIKPDQDVYLSPDPSDVSGRLLVRATKRMIQGTGPDFDKLRGSPSNAALNALLEHLVRNDQNAGYGVRPLRYAGVFEEIKAMVALYRVYHSTDVPGVALAGIVLDHDENDQEIDILRSLATADSQHRSKRFAGLLDRSSLHCQILEQAGILVDKRLEPSTGNEINEDDPLAKFRSLFLDPDSPTYASDLPGSEKEKSAKETYRAGAETTFRAKPTPPKPRSPTISSVTKKAMAIVASKAACVVTTCVSAGDRFISKNFHPRAVFIDDAGPARGSEFCNTVIGALERRELALVCLVADTERSRPIFAHKPGKVGVSGYCNPMADQLKTGLVAQLTAENYPHVMLREKF</sequence>
<protein>
    <submittedName>
        <fullName evidence="2">Uncharacterized protein</fullName>
    </submittedName>
</protein>
<organism evidence="2 3">
    <name type="scientific">Ramalina farinacea</name>
    <dbReference type="NCBI Taxonomy" id="258253"/>
    <lineage>
        <taxon>Eukaryota</taxon>
        <taxon>Fungi</taxon>
        <taxon>Dikarya</taxon>
        <taxon>Ascomycota</taxon>
        <taxon>Pezizomycotina</taxon>
        <taxon>Lecanoromycetes</taxon>
        <taxon>OSLEUM clade</taxon>
        <taxon>Lecanoromycetidae</taxon>
        <taxon>Lecanorales</taxon>
        <taxon>Lecanorineae</taxon>
        <taxon>Ramalinaceae</taxon>
        <taxon>Ramalina</taxon>
    </lineage>
</organism>
<gene>
    <name evidence="2" type="ORF">OHK93_006374</name>
</gene>
<feature type="compositionally biased region" description="Basic and acidic residues" evidence="1">
    <location>
        <begin position="571"/>
        <end position="582"/>
    </location>
</feature>
<evidence type="ECO:0000313" key="2">
    <source>
        <dbReference type="EMBL" id="MDI1487106.1"/>
    </source>
</evidence>
<accession>A0AA43QLE0</accession>
<feature type="region of interest" description="Disordered" evidence="1">
    <location>
        <begin position="563"/>
        <end position="605"/>
    </location>
</feature>
<comment type="caution">
    <text evidence="2">The sequence shown here is derived from an EMBL/GenBank/DDBJ whole genome shotgun (WGS) entry which is preliminary data.</text>
</comment>
<evidence type="ECO:0000313" key="3">
    <source>
        <dbReference type="Proteomes" id="UP001161017"/>
    </source>
</evidence>
<reference evidence="2" key="1">
    <citation type="journal article" date="2023" name="Genome Biol. Evol.">
        <title>First Whole Genome Sequence and Flow Cytometry Genome Size Data for the Lichen-Forming Fungus Ramalina farinacea (Ascomycota).</title>
        <authorList>
            <person name="Llewellyn T."/>
            <person name="Mian S."/>
            <person name="Hill R."/>
            <person name="Leitch I.J."/>
            <person name="Gaya E."/>
        </authorList>
    </citation>
    <scope>NUCLEOTIDE SEQUENCE</scope>
    <source>
        <strain evidence="2">LIQ254RAFAR</strain>
    </source>
</reference>